<comment type="caution">
    <text evidence="1">The sequence shown here is derived from an EMBL/GenBank/DDBJ whole genome shotgun (WGS) entry which is preliminary data.</text>
</comment>
<dbReference type="OrthoDB" id="3252838at2"/>
<dbReference type="AlphaFoldDB" id="A0A3N4Z5V3"/>
<dbReference type="Proteomes" id="UP000280726">
    <property type="component" value="Unassembled WGS sequence"/>
</dbReference>
<keyword evidence="2" id="KW-1185">Reference proteome</keyword>
<dbReference type="GO" id="GO:0009898">
    <property type="term" value="C:cytoplasmic side of plasma membrane"/>
    <property type="evidence" value="ECO:0007669"/>
    <property type="project" value="TreeGrafter"/>
</dbReference>
<dbReference type="Gene3D" id="3.40.50.300">
    <property type="entry name" value="P-loop containing nucleotide triphosphate hydrolases"/>
    <property type="match status" value="1"/>
</dbReference>
<reference evidence="1 2" key="1">
    <citation type="submission" date="2018-11" db="EMBL/GenBank/DDBJ databases">
        <title>Sequencing the genomes of 1000 actinobacteria strains.</title>
        <authorList>
            <person name="Klenk H.-P."/>
        </authorList>
    </citation>
    <scope>NUCLEOTIDE SEQUENCE [LARGE SCALE GENOMIC DNA]</scope>
    <source>
        <strain evidence="1 2">DSM 14418</strain>
    </source>
</reference>
<dbReference type="PANTHER" id="PTHR43384">
    <property type="entry name" value="SEPTUM SITE-DETERMINING PROTEIN MIND HOMOLOG, CHLOROPLASTIC-RELATED"/>
    <property type="match status" value="1"/>
</dbReference>
<dbReference type="NCBIfam" id="TIGR03815">
    <property type="entry name" value="CpaE_hom_Actino"/>
    <property type="match status" value="1"/>
</dbReference>
<dbReference type="RefSeq" id="WP_123916522.1">
    <property type="nucleotide sequence ID" value="NZ_RKRA01000001.1"/>
</dbReference>
<organism evidence="1 2">
    <name type="scientific">Georgenia muralis</name>
    <dbReference type="NCBI Taxonomy" id="154117"/>
    <lineage>
        <taxon>Bacteria</taxon>
        <taxon>Bacillati</taxon>
        <taxon>Actinomycetota</taxon>
        <taxon>Actinomycetes</taxon>
        <taxon>Micrococcales</taxon>
        <taxon>Bogoriellaceae</taxon>
        <taxon>Georgenia</taxon>
    </lineage>
</organism>
<dbReference type="InterPro" id="IPR027417">
    <property type="entry name" value="P-loop_NTPase"/>
</dbReference>
<evidence type="ECO:0000313" key="1">
    <source>
        <dbReference type="EMBL" id="RPF27176.1"/>
    </source>
</evidence>
<accession>A0A3N4Z5V3</accession>
<protein>
    <submittedName>
        <fullName evidence="1">Secretion/DNA translocation related CpaE-like protein</fullName>
    </submittedName>
</protein>
<dbReference type="GO" id="GO:0005524">
    <property type="term" value="F:ATP binding"/>
    <property type="evidence" value="ECO:0007669"/>
    <property type="project" value="TreeGrafter"/>
</dbReference>
<gene>
    <name evidence="1" type="ORF">EDD32_1647</name>
</gene>
<dbReference type="GO" id="GO:0016887">
    <property type="term" value="F:ATP hydrolysis activity"/>
    <property type="evidence" value="ECO:0007669"/>
    <property type="project" value="TreeGrafter"/>
</dbReference>
<sequence length="337" mass="34095">MGSSGKLQVVLRTGDEAVAAQVGRLTDLAGVGLLVVPPDRVLPAAAVVLDHERADLPVLRVHVDPGRVGRVPGAPEELPAVVELPGDTPVLLDVVVAAGTPHRARTVGVVAAHGGAGASVLAAALARAAVDDGAATALVDLDPAGGGLDVLLGLEHDPGRRWTDLRAERGALLPERLALALPSWHLVRVLSGDQRGGIDPADLVARSAVRALGQGHDLVVLDLPRQVLAGGEAARTWLGWCGDVVLVAGGGVRGAAAARAGAAALGASGSRGHLVVRADAVESEEVADHAGLGRAVRLREQRGLAAGVERGLAPGDQRRGPLRAAASAVLRDLGPWP</sequence>
<dbReference type="PANTHER" id="PTHR43384:SF11">
    <property type="entry name" value="SEPTUM SITE DETERMINING PROTEIN"/>
    <property type="match status" value="1"/>
</dbReference>
<proteinExistence type="predicted"/>
<name>A0A3N4Z5V3_9MICO</name>
<dbReference type="SUPFAM" id="SSF52540">
    <property type="entry name" value="P-loop containing nucleoside triphosphate hydrolases"/>
    <property type="match status" value="1"/>
</dbReference>
<dbReference type="InterPro" id="IPR022521">
    <property type="entry name" value="Rv3660c"/>
</dbReference>
<dbReference type="EMBL" id="RKRA01000001">
    <property type="protein sequence ID" value="RPF27176.1"/>
    <property type="molecule type" value="Genomic_DNA"/>
</dbReference>
<dbReference type="GO" id="GO:0005829">
    <property type="term" value="C:cytosol"/>
    <property type="evidence" value="ECO:0007669"/>
    <property type="project" value="TreeGrafter"/>
</dbReference>
<evidence type="ECO:0000313" key="2">
    <source>
        <dbReference type="Proteomes" id="UP000280726"/>
    </source>
</evidence>
<dbReference type="InterPro" id="IPR050625">
    <property type="entry name" value="ParA/MinD_ATPase"/>
</dbReference>
<dbReference type="GO" id="GO:0051782">
    <property type="term" value="P:negative regulation of cell division"/>
    <property type="evidence" value="ECO:0007669"/>
    <property type="project" value="TreeGrafter"/>
</dbReference>